<dbReference type="InterPro" id="IPR019408">
    <property type="entry name" value="7TM_GPCR_serpentine_rcpt_Srab"/>
</dbReference>
<keyword evidence="2 5" id="KW-0812">Transmembrane</keyword>
<evidence type="ECO:0000256" key="3">
    <source>
        <dbReference type="ARBA" id="ARBA00022989"/>
    </source>
</evidence>
<protein>
    <submittedName>
        <fullName evidence="8">Serpentine receptor class gamma</fullName>
    </submittedName>
</protein>
<dbReference type="AlphaFoldDB" id="A0A0N4XD17"/>
<comment type="subcellular location">
    <subcellularLocation>
        <location evidence="1">Membrane</location>
        <topology evidence="1">Multi-pass membrane protein</topology>
    </subcellularLocation>
</comment>
<organism evidence="8">
    <name type="scientific">Nippostrongylus brasiliensis</name>
    <name type="common">Rat hookworm</name>
    <dbReference type="NCBI Taxonomy" id="27835"/>
    <lineage>
        <taxon>Eukaryota</taxon>
        <taxon>Metazoa</taxon>
        <taxon>Ecdysozoa</taxon>
        <taxon>Nematoda</taxon>
        <taxon>Chromadorea</taxon>
        <taxon>Rhabditida</taxon>
        <taxon>Rhabditina</taxon>
        <taxon>Rhabditomorpha</taxon>
        <taxon>Strongyloidea</taxon>
        <taxon>Heligmosomidae</taxon>
        <taxon>Nippostrongylus</taxon>
    </lineage>
</organism>
<sequence>MLNQNYSYYCDLMERMTTSNGLRAMLFMQSFFALLSLPLLVRTVRNVHRGVLLHRNVRMLLLVYFFGLILHSLTSPTANAHVSYSSPSLFYEITRYTIKTNELILAISLSLSSSRFILFKISKLSVETHSSLCFYRFSSIATRCCYILCSNSSSSCSPIRPSSSSSSNLIFFTISPSR</sequence>
<dbReference type="GO" id="GO:0016020">
    <property type="term" value="C:membrane"/>
    <property type="evidence" value="ECO:0007669"/>
    <property type="project" value="UniProtKB-SubCell"/>
</dbReference>
<dbReference type="EMBL" id="UYSL01000143">
    <property type="protein sequence ID" value="VDL62925.1"/>
    <property type="molecule type" value="Genomic_DNA"/>
</dbReference>
<evidence type="ECO:0000313" key="7">
    <source>
        <dbReference type="Proteomes" id="UP000271162"/>
    </source>
</evidence>
<dbReference type="WBParaSite" id="NBR_0000037701-mRNA-1">
    <property type="protein sequence ID" value="NBR_0000037701-mRNA-1"/>
    <property type="gene ID" value="NBR_0000037701"/>
</dbReference>
<keyword evidence="7" id="KW-1185">Reference proteome</keyword>
<evidence type="ECO:0000313" key="8">
    <source>
        <dbReference type="WBParaSite" id="NBR_0000037701-mRNA-1"/>
    </source>
</evidence>
<proteinExistence type="predicted"/>
<evidence type="ECO:0000256" key="5">
    <source>
        <dbReference type="SAM" id="Phobius"/>
    </source>
</evidence>
<keyword evidence="3 5" id="KW-1133">Transmembrane helix</keyword>
<evidence type="ECO:0000256" key="4">
    <source>
        <dbReference type="ARBA" id="ARBA00023136"/>
    </source>
</evidence>
<accession>A0A0N4XD17</accession>
<feature type="transmembrane region" description="Helical" evidence="5">
    <location>
        <begin position="61"/>
        <end position="83"/>
    </location>
</feature>
<feature type="transmembrane region" description="Helical" evidence="5">
    <location>
        <begin position="20"/>
        <end position="41"/>
    </location>
</feature>
<evidence type="ECO:0000256" key="1">
    <source>
        <dbReference type="ARBA" id="ARBA00004141"/>
    </source>
</evidence>
<gene>
    <name evidence="6" type="ORF">NBR_LOCUS378</name>
</gene>
<evidence type="ECO:0000313" key="6">
    <source>
        <dbReference type="EMBL" id="VDL62925.1"/>
    </source>
</evidence>
<reference evidence="6 7" key="2">
    <citation type="submission" date="2018-11" db="EMBL/GenBank/DDBJ databases">
        <authorList>
            <consortium name="Pathogen Informatics"/>
        </authorList>
    </citation>
    <scope>NUCLEOTIDE SEQUENCE [LARGE SCALE GENOMIC DNA]</scope>
</reference>
<reference evidence="8" key="1">
    <citation type="submission" date="2017-02" db="UniProtKB">
        <authorList>
            <consortium name="WormBaseParasite"/>
        </authorList>
    </citation>
    <scope>IDENTIFICATION</scope>
</reference>
<dbReference type="Proteomes" id="UP000271162">
    <property type="component" value="Unassembled WGS sequence"/>
</dbReference>
<dbReference type="Pfam" id="PF10292">
    <property type="entry name" value="7TM_GPCR_Srab"/>
    <property type="match status" value="1"/>
</dbReference>
<name>A0A0N4XD17_NIPBR</name>
<evidence type="ECO:0000256" key="2">
    <source>
        <dbReference type="ARBA" id="ARBA00022692"/>
    </source>
</evidence>
<keyword evidence="4 5" id="KW-0472">Membrane</keyword>